<comment type="caution">
    <text evidence="5">The sequence shown here is derived from an EMBL/GenBank/DDBJ whole genome shotgun (WGS) entry which is preliminary data.</text>
</comment>
<dbReference type="RefSeq" id="WP_208233439.1">
    <property type="nucleotide sequence ID" value="NZ_JAGEVG010000008.1"/>
</dbReference>
<evidence type="ECO:0000313" key="5">
    <source>
        <dbReference type="EMBL" id="MBO3098296.1"/>
    </source>
</evidence>
<dbReference type="Pfam" id="PF02638">
    <property type="entry name" value="GHL10"/>
    <property type="match status" value="1"/>
</dbReference>
<evidence type="ECO:0000256" key="1">
    <source>
        <dbReference type="ARBA" id="ARBA00022729"/>
    </source>
</evidence>
<dbReference type="EMBL" id="JAGEVG010000008">
    <property type="protein sequence ID" value="MBO3098296.1"/>
    <property type="molecule type" value="Genomic_DNA"/>
</dbReference>
<dbReference type="PANTHER" id="PTHR43405:SF1">
    <property type="entry name" value="GLYCOSYL HYDROLASE DIGH"/>
    <property type="match status" value="1"/>
</dbReference>
<keyword evidence="6" id="KW-1185">Reference proteome</keyword>
<feature type="region of interest" description="Disordered" evidence="2">
    <location>
        <begin position="24"/>
        <end position="57"/>
    </location>
</feature>
<gene>
    <name evidence="5" type="ORF">J4051_08465</name>
</gene>
<dbReference type="PANTHER" id="PTHR43405">
    <property type="entry name" value="GLYCOSYL HYDROLASE DIGH"/>
    <property type="match status" value="1"/>
</dbReference>
<keyword evidence="1 3" id="KW-0732">Signal</keyword>
<dbReference type="Gene3D" id="3.20.20.80">
    <property type="entry name" value="Glycosidases"/>
    <property type="match status" value="1"/>
</dbReference>
<dbReference type="InterPro" id="IPR052177">
    <property type="entry name" value="Divisome_Glycosyl_Hydrolase"/>
</dbReference>
<sequence>MSFQLKPILLLILLAVALHSCKSPKVVSRPAPPKKEAPRVVATPKPSRPETKTEVKEDVKKENKVEVKEKVKEVIKSEEKTEVVSSFNQSPFVMREFRAAWIATVANINWPSKRGLSTKQQQDEALKLLDFLKAHNYNAVIFQARPQADALYKSHLEPWSYFLSGEVGKAPSPYYDPLQFWIEAAHERGMELHVWLNPYRSHHSTGGEIMPKSLVKTNPELMVSLKNGMWWMDPSKQATQDHSSAVVMDIVKRYDVDGIHFDDYFYPYASYNGGLDFPDTESYQNYIKAGGKLTKPDWRRAAVNGFVKRIYQEIKAEKPEVKFGISPFGIWRPGYPKSIVGMDQYDELFADAKLWLNEGWIDYFTPQLYWKINQVGQSFPILLGWWQTENTQNRHLWPGIRIDYGGDADNVDETINQIMLTRGMVAESKGTAHWSISPLLKYPNLSKALVNGPYRKQALVPASPWLNAKLPEAPVVDTKVEGSKVTVSWSHPNAEAVFNWVVFYKYADDWEYVILDRTKNTFELPLYSEEMDRDLLTRIGVIAVDNTGNQSSFNEVKIGAKLLGEF</sequence>
<evidence type="ECO:0000256" key="3">
    <source>
        <dbReference type="SAM" id="SignalP"/>
    </source>
</evidence>
<protein>
    <submittedName>
        <fullName evidence="5">Family 10 glycosylhydrolase</fullName>
    </submittedName>
</protein>
<feature type="domain" description="Glycosyl hydrolase-like 10" evidence="4">
    <location>
        <begin position="96"/>
        <end position="398"/>
    </location>
</feature>
<reference evidence="5 6" key="1">
    <citation type="submission" date="2021-03" db="EMBL/GenBank/DDBJ databases">
        <title>Gelidibacter sp. nov., isolated from costal sediment.</title>
        <authorList>
            <person name="Lun K.-Y."/>
        </authorList>
    </citation>
    <scope>NUCLEOTIDE SEQUENCE [LARGE SCALE GENOMIC DNA]</scope>
    <source>
        <strain evidence="5 6">DF109</strain>
    </source>
</reference>
<evidence type="ECO:0000259" key="4">
    <source>
        <dbReference type="Pfam" id="PF02638"/>
    </source>
</evidence>
<feature type="chain" id="PRO_5047053272" evidence="3">
    <location>
        <begin position="23"/>
        <end position="566"/>
    </location>
</feature>
<organism evidence="5 6">
    <name type="scientific">Gelidibacter pelagius</name>
    <dbReference type="NCBI Taxonomy" id="2819985"/>
    <lineage>
        <taxon>Bacteria</taxon>
        <taxon>Pseudomonadati</taxon>
        <taxon>Bacteroidota</taxon>
        <taxon>Flavobacteriia</taxon>
        <taxon>Flavobacteriales</taxon>
        <taxon>Flavobacteriaceae</taxon>
        <taxon>Gelidibacter</taxon>
    </lineage>
</organism>
<dbReference type="InterPro" id="IPR003790">
    <property type="entry name" value="GHL10"/>
</dbReference>
<dbReference type="InterPro" id="IPR017853">
    <property type="entry name" value="GH"/>
</dbReference>
<accession>A0ABS3SS84</accession>
<name>A0ABS3SS84_9FLAO</name>
<evidence type="ECO:0000256" key="2">
    <source>
        <dbReference type="SAM" id="MobiDB-lite"/>
    </source>
</evidence>
<dbReference type="SUPFAM" id="SSF51445">
    <property type="entry name" value="(Trans)glycosidases"/>
    <property type="match status" value="1"/>
</dbReference>
<dbReference type="Proteomes" id="UP000681315">
    <property type="component" value="Unassembled WGS sequence"/>
</dbReference>
<proteinExistence type="predicted"/>
<evidence type="ECO:0000313" key="6">
    <source>
        <dbReference type="Proteomes" id="UP000681315"/>
    </source>
</evidence>
<feature type="signal peptide" evidence="3">
    <location>
        <begin position="1"/>
        <end position="22"/>
    </location>
</feature>
<feature type="compositionally biased region" description="Basic and acidic residues" evidence="2">
    <location>
        <begin position="47"/>
        <end position="57"/>
    </location>
</feature>